<gene>
    <name evidence="1" type="ORF">MM415B03643_0006</name>
</gene>
<accession>A0A6M3LBX8</accession>
<sequence length="55" mass="6236">MTNKEMNYREQTLTCGFCDNFDLIRTASGEAEFVCFLTKEPIDEAGICDKHEAAK</sequence>
<name>A0A6M3LBX8_9ZZZZ</name>
<evidence type="ECO:0000313" key="1">
    <source>
        <dbReference type="EMBL" id="QJA90588.1"/>
    </source>
</evidence>
<reference evidence="1" key="1">
    <citation type="submission" date="2020-03" db="EMBL/GenBank/DDBJ databases">
        <title>The deep terrestrial virosphere.</title>
        <authorList>
            <person name="Holmfeldt K."/>
            <person name="Nilsson E."/>
            <person name="Simone D."/>
            <person name="Lopez-Fernandez M."/>
            <person name="Wu X."/>
            <person name="de Brujin I."/>
            <person name="Lundin D."/>
            <person name="Andersson A."/>
            <person name="Bertilsson S."/>
            <person name="Dopson M."/>
        </authorList>
    </citation>
    <scope>NUCLEOTIDE SEQUENCE</scope>
    <source>
        <strain evidence="1">MM415B03643</strain>
    </source>
</reference>
<proteinExistence type="predicted"/>
<dbReference type="AlphaFoldDB" id="A0A6M3LBX8"/>
<dbReference type="EMBL" id="MT142923">
    <property type="protein sequence ID" value="QJA90588.1"/>
    <property type="molecule type" value="Genomic_DNA"/>
</dbReference>
<organism evidence="1">
    <name type="scientific">viral metagenome</name>
    <dbReference type="NCBI Taxonomy" id="1070528"/>
    <lineage>
        <taxon>unclassified sequences</taxon>
        <taxon>metagenomes</taxon>
        <taxon>organismal metagenomes</taxon>
    </lineage>
</organism>
<protein>
    <submittedName>
        <fullName evidence="1">Uncharacterized protein</fullName>
    </submittedName>
</protein>